<dbReference type="Gene3D" id="3.40.50.300">
    <property type="entry name" value="P-loop containing nucleotide triphosphate hydrolases"/>
    <property type="match status" value="1"/>
</dbReference>
<dbReference type="PANTHER" id="PTHR10760">
    <property type="entry name" value="TORSIN"/>
    <property type="match status" value="1"/>
</dbReference>
<sequence>MKVIYSLTFLCFSNSVIASFLIFLTLGQLYSSLDDEEICDSMWISFNLTGFKVALDTKVYGQPLVGLANAVWHHWNDKQSAKALVLSLHGPTGTGKNYVARILANHLYTRGTKSNFYRLFHAAVHFPHKSRLETYMSELQEWVRGNVSRCLKSMFVFDEFDKIPHGLALLDALKPFLDHNDHIGGVDYRRAIFIFLRNDGSDLIMSHMVEQKRLGRKRYDIYTDFDNLLSKHLESEAKRSQQPGALLYHSLVSQFIPLLPLEKDHVAGCIDDYLLDNQPDYLIPTCFIDRVLADIDFQPKVERYFASSGCKRVIEKTQFILERERIDLKRKREARKKEKLYL</sequence>
<dbReference type="EMBL" id="NIVC01000337">
    <property type="protein sequence ID" value="PAA85320.1"/>
    <property type="molecule type" value="Genomic_DNA"/>
</dbReference>
<dbReference type="GO" id="GO:0005524">
    <property type="term" value="F:ATP binding"/>
    <property type="evidence" value="ECO:0007669"/>
    <property type="project" value="InterPro"/>
</dbReference>
<dbReference type="Pfam" id="PF06309">
    <property type="entry name" value="Torsin"/>
    <property type="match status" value="1"/>
</dbReference>
<accession>A0A267GGZ8</accession>
<evidence type="ECO:0000313" key="3">
    <source>
        <dbReference type="Proteomes" id="UP000215902"/>
    </source>
</evidence>
<dbReference type="OrthoDB" id="19623at2759"/>
<dbReference type="SUPFAM" id="SSF52540">
    <property type="entry name" value="P-loop containing nucleoside triphosphate hydrolases"/>
    <property type="match status" value="1"/>
</dbReference>
<dbReference type="InterPro" id="IPR027417">
    <property type="entry name" value="P-loop_NTPase"/>
</dbReference>
<dbReference type="GO" id="GO:0012505">
    <property type="term" value="C:endomembrane system"/>
    <property type="evidence" value="ECO:0007669"/>
    <property type="project" value="UniProtKB-ARBA"/>
</dbReference>
<evidence type="ECO:0000256" key="1">
    <source>
        <dbReference type="ARBA" id="ARBA00006235"/>
    </source>
</evidence>
<comment type="similarity">
    <text evidence="1">Belongs to the ClpA/ClpB family. Torsin subfamily.</text>
</comment>
<organism evidence="2 3">
    <name type="scientific">Macrostomum lignano</name>
    <dbReference type="NCBI Taxonomy" id="282301"/>
    <lineage>
        <taxon>Eukaryota</taxon>
        <taxon>Metazoa</taxon>
        <taxon>Spiralia</taxon>
        <taxon>Lophotrochozoa</taxon>
        <taxon>Platyhelminthes</taxon>
        <taxon>Rhabditophora</taxon>
        <taxon>Macrostomorpha</taxon>
        <taxon>Macrostomida</taxon>
        <taxon>Macrostomidae</taxon>
        <taxon>Macrostomum</taxon>
    </lineage>
</organism>
<proteinExistence type="inferred from homology"/>
<dbReference type="PANTHER" id="PTHR10760:SF2">
    <property type="entry name" value="LD13476P-RELATED"/>
    <property type="match status" value="1"/>
</dbReference>
<gene>
    <name evidence="2" type="ORF">BOX15_Mlig030646g4</name>
</gene>
<evidence type="ECO:0008006" key="4">
    <source>
        <dbReference type="Google" id="ProtNLM"/>
    </source>
</evidence>
<protein>
    <recommendedName>
        <fullName evidence="4">AAA+ ATPase domain-containing protein</fullName>
    </recommendedName>
</protein>
<reference evidence="2 3" key="1">
    <citation type="submission" date="2017-06" db="EMBL/GenBank/DDBJ databases">
        <title>A platform for efficient transgenesis in Macrostomum lignano, a flatworm model organism for stem cell research.</title>
        <authorList>
            <person name="Berezikov E."/>
        </authorList>
    </citation>
    <scope>NUCLEOTIDE SEQUENCE [LARGE SCALE GENOMIC DNA]</scope>
    <source>
        <strain evidence="2">DV1</strain>
        <tissue evidence="2">Whole organism</tissue>
    </source>
</reference>
<dbReference type="Proteomes" id="UP000215902">
    <property type="component" value="Unassembled WGS sequence"/>
</dbReference>
<comment type="caution">
    <text evidence="2">The sequence shown here is derived from an EMBL/GenBank/DDBJ whole genome shotgun (WGS) entry which is preliminary data.</text>
</comment>
<keyword evidence="3" id="KW-1185">Reference proteome</keyword>
<dbReference type="AlphaFoldDB" id="A0A267GGZ8"/>
<dbReference type="InterPro" id="IPR010448">
    <property type="entry name" value="Torsin"/>
</dbReference>
<evidence type="ECO:0000313" key="2">
    <source>
        <dbReference type="EMBL" id="PAA85320.1"/>
    </source>
</evidence>
<dbReference type="GO" id="GO:0016887">
    <property type="term" value="F:ATP hydrolysis activity"/>
    <property type="evidence" value="ECO:0007669"/>
    <property type="project" value="InterPro"/>
</dbReference>
<dbReference type="GO" id="GO:0005737">
    <property type="term" value="C:cytoplasm"/>
    <property type="evidence" value="ECO:0007669"/>
    <property type="project" value="UniProtKB-ARBA"/>
</dbReference>
<dbReference type="STRING" id="282301.A0A267GGZ8"/>
<name>A0A267GGZ8_9PLAT</name>